<feature type="transmembrane region" description="Helical" evidence="1">
    <location>
        <begin position="166"/>
        <end position="186"/>
    </location>
</feature>
<feature type="transmembrane region" description="Helical" evidence="1">
    <location>
        <begin position="207"/>
        <end position="234"/>
    </location>
</feature>
<evidence type="ECO:0008006" key="4">
    <source>
        <dbReference type="Google" id="ProtNLM"/>
    </source>
</evidence>
<keyword evidence="1" id="KW-0472">Membrane</keyword>
<keyword evidence="1" id="KW-0812">Transmembrane</keyword>
<keyword evidence="1" id="KW-1133">Transmembrane helix</keyword>
<dbReference type="AlphaFoldDB" id="A0A365P0L8"/>
<proteinExistence type="predicted"/>
<feature type="transmembrane region" description="Helical" evidence="1">
    <location>
        <begin position="81"/>
        <end position="107"/>
    </location>
</feature>
<evidence type="ECO:0000313" key="2">
    <source>
        <dbReference type="EMBL" id="RBA28020.1"/>
    </source>
</evidence>
<feature type="transmembrane region" description="Helical" evidence="1">
    <location>
        <begin position="32"/>
        <end position="51"/>
    </location>
</feature>
<dbReference type="EMBL" id="QLST01000010">
    <property type="protein sequence ID" value="RBA28020.1"/>
    <property type="molecule type" value="Genomic_DNA"/>
</dbReference>
<name>A0A365P0L8_9FLAO</name>
<gene>
    <name evidence="2" type="ORF">DPN68_08870</name>
</gene>
<evidence type="ECO:0000256" key="1">
    <source>
        <dbReference type="SAM" id="Phobius"/>
    </source>
</evidence>
<protein>
    <recommendedName>
        <fullName evidence="4">Glycerophosphoryl diester phosphodiesterase membrane domain-containing protein</fullName>
    </recommendedName>
</protein>
<reference evidence="2 3" key="1">
    <citation type="submission" date="2018-06" db="EMBL/GenBank/DDBJ databases">
        <title>Flavobacterium tibetense sp. nov., isolated from a wetland YonghuCo on Tibetan Plateau.</title>
        <authorList>
            <person name="Xing P."/>
            <person name="Phurbu D."/>
            <person name="Lu H."/>
        </authorList>
    </citation>
    <scope>NUCLEOTIDE SEQUENCE [LARGE SCALE GENOMIC DNA]</scope>
    <source>
        <strain evidence="2 3">YH5</strain>
    </source>
</reference>
<feature type="transmembrane region" description="Helical" evidence="1">
    <location>
        <begin position="133"/>
        <end position="160"/>
    </location>
</feature>
<organism evidence="2 3">
    <name type="scientific">Flavobacterium tibetense</name>
    <dbReference type="NCBI Taxonomy" id="2233533"/>
    <lineage>
        <taxon>Bacteria</taxon>
        <taxon>Pseudomonadati</taxon>
        <taxon>Bacteroidota</taxon>
        <taxon>Flavobacteriia</taxon>
        <taxon>Flavobacteriales</taxon>
        <taxon>Flavobacteriaceae</taxon>
        <taxon>Flavobacterium</taxon>
    </lineage>
</organism>
<evidence type="ECO:0000313" key="3">
    <source>
        <dbReference type="Proteomes" id="UP000253319"/>
    </source>
</evidence>
<sequence>MFQLYKKRDFSQLIGDTFSFFKLEGKNYFKSYFIINGGILLLLVVILYFFMKAFIDGTFAATQTGNSNYINDMMYSNMTNFVLFGIFFVILISLASLINYSYPILYFKLIEDKKERTTEAIFSLLKQKFGKAIIFYLLSLVVIFPLLLIVFGITFFLVFILIGIPIIIILVPAVTSWVTLTYYQYITSEDDYFKAIGKAFEMVKAKFWSIIGSTLIIFVIMQVIMGVLTMIPYFIGIFSLMTNPQNIEADPNGYVSTITILMTTIFILSIILNYVMQNLLLVNQGIIFYSIKETEGNVSILNDIDSIGTHEE</sequence>
<feature type="transmembrane region" description="Helical" evidence="1">
    <location>
        <begin position="254"/>
        <end position="275"/>
    </location>
</feature>
<keyword evidence="3" id="KW-1185">Reference proteome</keyword>
<dbReference type="OrthoDB" id="1149172at2"/>
<dbReference type="Proteomes" id="UP000253319">
    <property type="component" value="Unassembled WGS sequence"/>
</dbReference>
<accession>A0A365P0L8</accession>
<comment type="caution">
    <text evidence="2">The sequence shown here is derived from an EMBL/GenBank/DDBJ whole genome shotgun (WGS) entry which is preliminary data.</text>
</comment>
<dbReference type="RefSeq" id="WP_113989301.1">
    <property type="nucleotide sequence ID" value="NZ_QLST01000010.1"/>
</dbReference>